<proteinExistence type="predicted"/>
<comment type="caution">
    <text evidence="2">The sequence shown here is derived from an EMBL/GenBank/DDBJ whole genome shotgun (WGS) entry which is preliminary data.</text>
</comment>
<feature type="region of interest" description="Disordered" evidence="1">
    <location>
        <begin position="187"/>
        <end position="223"/>
    </location>
</feature>
<dbReference type="AlphaFoldDB" id="A0A426WWI3"/>
<evidence type="ECO:0000256" key="1">
    <source>
        <dbReference type="SAM" id="MobiDB-lite"/>
    </source>
</evidence>
<dbReference type="Proteomes" id="UP000287651">
    <property type="component" value="Unassembled WGS sequence"/>
</dbReference>
<accession>A0A426WWI3</accession>
<feature type="non-terminal residue" evidence="2">
    <location>
        <position position="261"/>
    </location>
</feature>
<gene>
    <name evidence="2" type="ORF">B296_00055221</name>
</gene>
<sequence>MSSASSHYESHSVEVLAHRSRALGHPSHDSRSIIVPLSPKGATLDNFRAAEALAIMRSCFNVDSIVTDRRLVDVREHYYVSPEYKLHVPLSSQRPYDAFLSGFSLLIDALEARLRFPLYPVIKACLEGGVRDMNETWLDEAGLSLAPREMFNLRKMKSGGSADSGSAAPLTANASPTVEVAASMVEKHPDTDENTNLRKRSKMAASEQPACAIGSTTKAPAEKGKELAMKGKELTGKGKEPAEVEEVPKRGYTIRGGGGGG</sequence>
<protein>
    <submittedName>
        <fullName evidence="2">Uncharacterized protein</fullName>
    </submittedName>
</protein>
<name>A0A426WWI3_ENSVE</name>
<evidence type="ECO:0000313" key="2">
    <source>
        <dbReference type="EMBL" id="RRT31660.1"/>
    </source>
</evidence>
<reference evidence="2 3" key="1">
    <citation type="journal article" date="2014" name="Agronomy (Basel)">
        <title>A Draft Genome Sequence for Ensete ventricosum, the Drought-Tolerant Tree Against Hunger.</title>
        <authorList>
            <person name="Harrison J."/>
            <person name="Moore K.A."/>
            <person name="Paszkiewicz K."/>
            <person name="Jones T."/>
            <person name="Grant M."/>
            <person name="Ambacheew D."/>
            <person name="Muzemil S."/>
            <person name="Studholme D.J."/>
        </authorList>
    </citation>
    <scope>NUCLEOTIDE SEQUENCE [LARGE SCALE GENOMIC DNA]</scope>
</reference>
<evidence type="ECO:0000313" key="3">
    <source>
        <dbReference type="Proteomes" id="UP000287651"/>
    </source>
</evidence>
<organism evidence="2 3">
    <name type="scientific">Ensete ventricosum</name>
    <name type="common">Abyssinian banana</name>
    <name type="synonym">Musa ensete</name>
    <dbReference type="NCBI Taxonomy" id="4639"/>
    <lineage>
        <taxon>Eukaryota</taxon>
        <taxon>Viridiplantae</taxon>
        <taxon>Streptophyta</taxon>
        <taxon>Embryophyta</taxon>
        <taxon>Tracheophyta</taxon>
        <taxon>Spermatophyta</taxon>
        <taxon>Magnoliopsida</taxon>
        <taxon>Liliopsida</taxon>
        <taxon>Zingiberales</taxon>
        <taxon>Musaceae</taxon>
        <taxon>Ensete</taxon>
    </lineage>
</organism>
<dbReference type="EMBL" id="AMZH03037204">
    <property type="protein sequence ID" value="RRT31660.1"/>
    <property type="molecule type" value="Genomic_DNA"/>
</dbReference>